<dbReference type="PROSITE" id="PS50931">
    <property type="entry name" value="HTH_LYSR"/>
    <property type="match status" value="1"/>
</dbReference>
<dbReference type="PANTHER" id="PTHR30427">
    <property type="entry name" value="TRANSCRIPTIONAL ACTIVATOR PROTEIN LYSR"/>
    <property type="match status" value="1"/>
</dbReference>
<protein>
    <submittedName>
        <fullName evidence="6">LysR family transcriptional regulator</fullName>
    </submittedName>
</protein>
<sequence>MRLRHIEVFQAVMETGSMSGAGRLLHLTQSAVSRVIAHAEGQLGYPLFKRVAGKLVPTTEGLVLFEASAGLFERLESLRQTAHNLKSGLSGQLRVAAIPAICHQFLPDVVAAYHKAYPEVSCEIRTLHKRQIAQALLSREADIGFDFFGTHHPGVEPVPLMRGRLFVMAPSSFGARRKPTMAPLAEIPLIGLVGDDPIATSLAQLGTQLGFQPQVRIRVQTSQMAEELVARKLGWSVVDFLTARKLQPARVKVIDLHPEIECPLNAFFAKNNAPAVQARSFLEIVQAQLKKLK</sequence>
<organism evidence="6 7">
    <name type="scientific">Caldimonas mangrovi</name>
    <dbReference type="NCBI Taxonomy" id="2944811"/>
    <lineage>
        <taxon>Bacteria</taxon>
        <taxon>Pseudomonadati</taxon>
        <taxon>Pseudomonadota</taxon>
        <taxon>Betaproteobacteria</taxon>
        <taxon>Burkholderiales</taxon>
        <taxon>Sphaerotilaceae</taxon>
        <taxon>Caldimonas</taxon>
    </lineage>
</organism>
<keyword evidence="7" id="KW-1185">Reference proteome</keyword>
<dbReference type="Proteomes" id="UP001165541">
    <property type="component" value="Unassembled WGS sequence"/>
</dbReference>
<evidence type="ECO:0000313" key="7">
    <source>
        <dbReference type="Proteomes" id="UP001165541"/>
    </source>
</evidence>
<dbReference type="EMBL" id="JAMKFE010000002">
    <property type="protein sequence ID" value="MCM5678635.1"/>
    <property type="molecule type" value="Genomic_DNA"/>
</dbReference>
<dbReference type="SUPFAM" id="SSF53850">
    <property type="entry name" value="Periplasmic binding protein-like II"/>
    <property type="match status" value="1"/>
</dbReference>
<feature type="domain" description="HTH lysR-type" evidence="5">
    <location>
        <begin position="1"/>
        <end position="58"/>
    </location>
</feature>
<comment type="similarity">
    <text evidence="1">Belongs to the LysR transcriptional regulatory family.</text>
</comment>
<proteinExistence type="inferred from homology"/>
<evidence type="ECO:0000256" key="1">
    <source>
        <dbReference type="ARBA" id="ARBA00009437"/>
    </source>
</evidence>
<dbReference type="InterPro" id="IPR000847">
    <property type="entry name" value="LysR_HTH_N"/>
</dbReference>
<evidence type="ECO:0000259" key="5">
    <source>
        <dbReference type="PROSITE" id="PS50931"/>
    </source>
</evidence>
<evidence type="ECO:0000256" key="4">
    <source>
        <dbReference type="ARBA" id="ARBA00023163"/>
    </source>
</evidence>
<dbReference type="InterPro" id="IPR036390">
    <property type="entry name" value="WH_DNA-bd_sf"/>
</dbReference>
<dbReference type="RefSeq" id="WP_251776774.1">
    <property type="nucleotide sequence ID" value="NZ_JAMKFE010000002.1"/>
</dbReference>
<accession>A0ABT0YIU9</accession>
<dbReference type="Pfam" id="PF00126">
    <property type="entry name" value="HTH_1"/>
    <property type="match status" value="1"/>
</dbReference>
<evidence type="ECO:0000313" key="6">
    <source>
        <dbReference type="EMBL" id="MCM5678635.1"/>
    </source>
</evidence>
<keyword evidence="3" id="KW-0238">DNA-binding</keyword>
<dbReference type="SUPFAM" id="SSF46785">
    <property type="entry name" value="Winged helix' DNA-binding domain"/>
    <property type="match status" value="1"/>
</dbReference>
<dbReference type="PANTHER" id="PTHR30427:SF1">
    <property type="entry name" value="TRANSCRIPTIONAL ACTIVATOR PROTEIN LYSR"/>
    <property type="match status" value="1"/>
</dbReference>
<name>A0ABT0YIU9_9BURK</name>
<dbReference type="Pfam" id="PF03466">
    <property type="entry name" value="LysR_substrate"/>
    <property type="match status" value="1"/>
</dbReference>
<evidence type="ECO:0000256" key="3">
    <source>
        <dbReference type="ARBA" id="ARBA00023125"/>
    </source>
</evidence>
<dbReference type="InterPro" id="IPR036388">
    <property type="entry name" value="WH-like_DNA-bd_sf"/>
</dbReference>
<gene>
    <name evidence="6" type="ORF">M8A51_03705</name>
</gene>
<keyword evidence="2" id="KW-0805">Transcription regulation</keyword>
<dbReference type="InterPro" id="IPR005119">
    <property type="entry name" value="LysR_subst-bd"/>
</dbReference>
<keyword evidence="4" id="KW-0804">Transcription</keyword>
<reference evidence="6" key="1">
    <citation type="submission" date="2022-05" db="EMBL/GenBank/DDBJ databases">
        <title>Schlegelella sp. nov., isolated from mangrove soil.</title>
        <authorList>
            <person name="Liu Y."/>
            <person name="Ge X."/>
            <person name="Liu W."/>
        </authorList>
    </citation>
    <scope>NUCLEOTIDE SEQUENCE</scope>
    <source>
        <strain evidence="6">S2-27</strain>
    </source>
</reference>
<evidence type="ECO:0000256" key="2">
    <source>
        <dbReference type="ARBA" id="ARBA00023015"/>
    </source>
</evidence>
<dbReference type="Gene3D" id="3.40.190.290">
    <property type="match status" value="1"/>
</dbReference>
<comment type="caution">
    <text evidence="6">The sequence shown here is derived from an EMBL/GenBank/DDBJ whole genome shotgun (WGS) entry which is preliminary data.</text>
</comment>
<dbReference type="Gene3D" id="1.10.10.10">
    <property type="entry name" value="Winged helix-like DNA-binding domain superfamily/Winged helix DNA-binding domain"/>
    <property type="match status" value="1"/>
</dbReference>